<evidence type="ECO:0000313" key="1">
    <source>
        <dbReference type="EMBL" id="GJD96237.1"/>
    </source>
</evidence>
<name>A0ABQ4S388_9HYPH</name>
<evidence type="ECO:0008006" key="3">
    <source>
        <dbReference type="Google" id="ProtNLM"/>
    </source>
</evidence>
<reference evidence="1" key="2">
    <citation type="submission" date="2021-08" db="EMBL/GenBank/DDBJ databases">
        <authorList>
            <person name="Tani A."/>
            <person name="Ola A."/>
            <person name="Ogura Y."/>
            <person name="Katsura K."/>
            <person name="Hayashi T."/>
        </authorList>
    </citation>
    <scope>NUCLEOTIDE SEQUENCE</scope>
    <source>
        <strain evidence="1">DSM 19015</strain>
    </source>
</reference>
<proteinExistence type="predicted"/>
<dbReference type="RefSeq" id="WP_238245352.1">
    <property type="nucleotide sequence ID" value="NZ_BPQP01000057.1"/>
</dbReference>
<sequence length="129" mass="13610">MAGRRLSAADVPTPGPWLVRGEAEPGASAVALMRGVPPAANDRPGGWPYFIRRDVPIEPGGSSQHIASGIQRLADARLIAAAPDLAATLLHVMTTPDLMRSGLDTRTQEAVTSAWHLLVRVAPHLEIGP</sequence>
<gene>
    <name evidence="1" type="ORF">OCOJLMKI_3457</name>
</gene>
<protein>
    <recommendedName>
        <fullName evidence="3">TetR family transcriptional regulator</fullName>
    </recommendedName>
</protein>
<dbReference type="Proteomes" id="UP001055125">
    <property type="component" value="Unassembled WGS sequence"/>
</dbReference>
<organism evidence="1 2">
    <name type="scientific">Methylobacterium iners</name>
    <dbReference type="NCBI Taxonomy" id="418707"/>
    <lineage>
        <taxon>Bacteria</taxon>
        <taxon>Pseudomonadati</taxon>
        <taxon>Pseudomonadota</taxon>
        <taxon>Alphaproteobacteria</taxon>
        <taxon>Hyphomicrobiales</taxon>
        <taxon>Methylobacteriaceae</taxon>
        <taxon>Methylobacterium</taxon>
    </lineage>
</organism>
<reference evidence="1" key="1">
    <citation type="journal article" date="2021" name="Front. Microbiol.">
        <title>Comprehensive Comparative Genomics and Phenotyping of Methylobacterium Species.</title>
        <authorList>
            <person name="Alessa O."/>
            <person name="Ogura Y."/>
            <person name="Fujitani Y."/>
            <person name="Takami H."/>
            <person name="Hayashi T."/>
            <person name="Sahin N."/>
            <person name="Tani A."/>
        </authorList>
    </citation>
    <scope>NUCLEOTIDE SEQUENCE</scope>
    <source>
        <strain evidence="1">DSM 19015</strain>
    </source>
</reference>
<accession>A0ABQ4S388</accession>
<keyword evidence="2" id="KW-1185">Reference proteome</keyword>
<dbReference type="EMBL" id="BPQP01000057">
    <property type="protein sequence ID" value="GJD96237.1"/>
    <property type="molecule type" value="Genomic_DNA"/>
</dbReference>
<comment type="caution">
    <text evidence="1">The sequence shown here is derived from an EMBL/GenBank/DDBJ whole genome shotgun (WGS) entry which is preliminary data.</text>
</comment>
<evidence type="ECO:0000313" key="2">
    <source>
        <dbReference type="Proteomes" id="UP001055125"/>
    </source>
</evidence>